<dbReference type="EMBL" id="CACRXK020005761">
    <property type="protein sequence ID" value="CAB4007313.1"/>
    <property type="molecule type" value="Genomic_DNA"/>
</dbReference>
<evidence type="ECO:0000256" key="16">
    <source>
        <dbReference type="ARBA" id="ARBA00023172"/>
    </source>
</evidence>
<name>A0A6S7HTI9_PARCT</name>
<feature type="domain" description="CCHC-type" evidence="19">
    <location>
        <begin position="213"/>
        <end position="227"/>
    </location>
</feature>
<keyword evidence="5" id="KW-0479">Metal-binding</keyword>
<dbReference type="InterPro" id="IPR025724">
    <property type="entry name" value="GAG-pre-integrase_dom"/>
</dbReference>
<evidence type="ECO:0000256" key="10">
    <source>
        <dbReference type="ARBA" id="ARBA00022840"/>
    </source>
</evidence>
<dbReference type="SUPFAM" id="SSF53098">
    <property type="entry name" value="Ribonuclease H-like"/>
    <property type="match status" value="1"/>
</dbReference>
<keyword evidence="15" id="KW-0917">Virion maturation</keyword>
<keyword evidence="12" id="KW-0229">DNA integration</keyword>
<evidence type="ECO:0000256" key="14">
    <source>
        <dbReference type="ARBA" id="ARBA00022932"/>
    </source>
</evidence>
<evidence type="ECO:0000256" key="13">
    <source>
        <dbReference type="ARBA" id="ARBA00022918"/>
    </source>
</evidence>
<keyword evidence="17" id="KW-0511">Multifunctional enzyme</keyword>
<keyword evidence="3" id="KW-0645">Protease</keyword>
<keyword evidence="22" id="KW-1185">Reference proteome</keyword>
<evidence type="ECO:0000256" key="18">
    <source>
        <dbReference type="PROSITE-ProRule" id="PRU00047"/>
    </source>
</evidence>
<keyword evidence="10" id="KW-0067">ATP-binding</keyword>
<proteinExistence type="predicted"/>
<dbReference type="InterPro" id="IPR043502">
    <property type="entry name" value="DNA/RNA_pol_sf"/>
</dbReference>
<dbReference type="GO" id="GO:0006310">
    <property type="term" value="P:DNA recombination"/>
    <property type="evidence" value="ECO:0007669"/>
    <property type="project" value="UniProtKB-KW"/>
</dbReference>
<dbReference type="PANTHER" id="PTHR42648">
    <property type="entry name" value="TRANSPOSASE, PUTATIVE-RELATED"/>
    <property type="match status" value="1"/>
</dbReference>
<evidence type="ECO:0000256" key="11">
    <source>
        <dbReference type="ARBA" id="ARBA00022842"/>
    </source>
</evidence>
<dbReference type="GO" id="GO:0004519">
    <property type="term" value="F:endonuclease activity"/>
    <property type="evidence" value="ECO:0007669"/>
    <property type="project" value="UniProtKB-KW"/>
</dbReference>
<feature type="domain" description="Integrase catalytic" evidence="20">
    <location>
        <begin position="473"/>
        <end position="636"/>
    </location>
</feature>
<dbReference type="InterPro" id="IPR057670">
    <property type="entry name" value="SH3_retrovirus"/>
</dbReference>
<dbReference type="Gene3D" id="3.30.420.10">
    <property type="entry name" value="Ribonuclease H-like superfamily/Ribonuclease H"/>
    <property type="match status" value="1"/>
</dbReference>
<dbReference type="InterPro" id="IPR012337">
    <property type="entry name" value="RNaseH-like_sf"/>
</dbReference>
<evidence type="ECO:0000256" key="7">
    <source>
        <dbReference type="ARBA" id="ARBA00022750"/>
    </source>
</evidence>
<sequence length="1286" mass="145796">MATVQNPTGYGPRRGLIFDGDENKYELWEVKFLGYMRLQKLCNIFIPSSSERELDEAKNADAFAELVQCLDDRSLALVIREAKDNGRKALTVLREHYQGKGKPRIISLYTELTSLKKAENETITDYIIRAETAATALKAAEEVISDGLLIAMVLKGLPNAYKTFSTVVIQRENQMNFGDFKIALRNHEENEKCCRPAENGDNVMYVKKKFEGKCFKCDKKGHKSSDCWMKAEKWCNKCKSKTHNTKDCRARRDGVKMAAETGEENAKIHSFAFTLKENNSNEGKTSNLLVDTGATSHIINDKSKFVNFDEKFDPSNHVIELADGSKANVVLGKGNAKVKLYDINGNLQDVMLSNALYIPSYQQNIFSVPAAIEKGAAVSLDRQVREYRDPEGTVFGIEQVGKLYYLNSISSSRNNASSLMEWHKILGHCNYNDVRKLESVVKGMKIIEDKEILCEVCTQGKMCQHRRREPDQRAKGPLEFVHCDLAGPVEPAAKDGFKYALSFVDDFTGTNLIYFLKQKSDTVEATEKFLADIAPFGKVKRIRSDNGTEFTSRKFKSLLRQNLIKHETSAPYSPHQNGTVERAWRSLFSMARCMLLEANLPKRLWTYAVMTAVYIRNRCFNSRLGKTPYEALTGKQPNLSNMHVFGSTCYAFVQNVKKLDDRSRKGVFVGYDKDSPAYLVYHPETNKVEKVRCVKFFDNFGTEPEASNDNQELIVPNKEHVETTVNANELPQQMDENAGTAEVENNAARYPTRTRNKPRYLDQPIIDDNVNRTVDYCFRAVDIPKCYKQATKSLEANKWQNAMNAEVSALNDNNTFELVPPPKDRQIVGGRWVYAVKIGQNGEETHKARYVAKGYSQIPEIDYQETFAPTARMSSIRTLLQRVVQNDMIIHQMDVKTAYLNAPIDCELYMEQPEGFEEHGENGEKLVCKLNKSLYGLKQSGRNWNNLLHEYLQKEGFTQSQADPCVYVRMIDSKRCVIVIVWVDDIIIAASHFELLTTVKESLGERFKMKDLGKLSWFLGTEFKCKKSCIEMNQKQYIEKVLLKFGMADCKPKPTPCVLGIEKVSDEESPSLEDPGEYRAIVGSLIYVMTGTRPDLCYIVTKLSQKMSKPTRANLDLAKHVLRYLRGTSEQGLTFRKSNVPLRLNGFCDSDWGASVADRRSITGYNFQLSSTGPLISWKSRKQPTVALSTCEAEYIALANAVQEAKFLRQLCIDMKVSISDDNVLIQVDNQGAINLARNPVHHQRSKHIDIKYHFIRSEIQVGTISLKYVPTEDNIADVFTKPASK</sequence>
<evidence type="ECO:0000256" key="17">
    <source>
        <dbReference type="ARBA" id="ARBA00023268"/>
    </source>
</evidence>
<reference evidence="21" key="1">
    <citation type="submission" date="2020-04" db="EMBL/GenBank/DDBJ databases">
        <authorList>
            <person name="Alioto T."/>
            <person name="Alioto T."/>
            <person name="Gomez Garrido J."/>
        </authorList>
    </citation>
    <scope>NUCLEOTIDE SEQUENCE</scope>
    <source>
        <strain evidence="21">A484AB</strain>
    </source>
</reference>
<evidence type="ECO:0000256" key="4">
    <source>
        <dbReference type="ARBA" id="ARBA00022722"/>
    </source>
</evidence>
<dbReference type="Pfam" id="PF07727">
    <property type="entry name" value="RVT_2"/>
    <property type="match status" value="1"/>
</dbReference>
<evidence type="ECO:0000256" key="6">
    <source>
        <dbReference type="ARBA" id="ARBA00022741"/>
    </source>
</evidence>
<comment type="caution">
    <text evidence="21">The sequence shown here is derived from an EMBL/GenBank/DDBJ whole genome shotgun (WGS) entry which is preliminary data.</text>
</comment>
<dbReference type="InterPro" id="IPR001584">
    <property type="entry name" value="Integrase_cat-core"/>
</dbReference>
<keyword evidence="14" id="KW-0548">Nucleotidyltransferase</keyword>
<evidence type="ECO:0000259" key="20">
    <source>
        <dbReference type="PROSITE" id="PS50994"/>
    </source>
</evidence>
<dbReference type="GO" id="GO:0008270">
    <property type="term" value="F:zinc ion binding"/>
    <property type="evidence" value="ECO:0007669"/>
    <property type="project" value="UniProtKB-KW"/>
</dbReference>
<keyword evidence="14" id="KW-0808">Transferase</keyword>
<keyword evidence="18" id="KW-0863">Zinc-finger</keyword>
<dbReference type="Pfam" id="PF00665">
    <property type="entry name" value="rve"/>
    <property type="match status" value="1"/>
</dbReference>
<dbReference type="InterPro" id="IPR001878">
    <property type="entry name" value="Znf_CCHC"/>
</dbReference>
<evidence type="ECO:0000256" key="1">
    <source>
        <dbReference type="ARBA" id="ARBA00002180"/>
    </source>
</evidence>
<dbReference type="GO" id="GO:0004190">
    <property type="term" value="F:aspartic-type endopeptidase activity"/>
    <property type="evidence" value="ECO:0007669"/>
    <property type="project" value="UniProtKB-KW"/>
</dbReference>
<keyword evidence="2" id="KW-1188">Viral release from host cell</keyword>
<dbReference type="Pfam" id="PF25597">
    <property type="entry name" value="SH3_retrovirus"/>
    <property type="match status" value="1"/>
</dbReference>
<dbReference type="InterPro" id="IPR036875">
    <property type="entry name" value="Znf_CCHC_sf"/>
</dbReference>
<dbReference type="Pfam" id="PF22936">
    <property type="entry name" value="Pol_BBD"/>
    <property type="match status" value="1"/>
</dbReference>
<comment type="function">
    <text evidence="1">The aspartyl protease (PR) mediates the proteolytic cleavages of the Gag and Gag-Pol polyproteins after assembly of the VLP.</text>
</comment>
<keyword evidence="13" id="KW-0695">RNA-directed DNA polymerase</keyword>
<keyword evidence="16" id="KW-0233">DNA recombination</keyword>
<dbReference type="CDD" id="cd09272">
    <property type="entry name" value="RNase_HI_RT_Ty1"/>
    <property type="match status" value="1"/>
</dbReference>
<evidence type="ECO:0000313" key="21">
    <source>
        <dbReference type="EMBL" id="CAB4007313.1"/>
    </source>
</evidence>
<gene>
    <name evidence="21" type="ORF">PACLA_8A017359</name>
</gene>
<keyword evidence="6" id="KW-0547">Nucleotide-binding</keyword>
<dbReference type="Gene3D" id="4.10.60.10">
    <property type="entry name" value="Zinc finger, CCHC-type"/>
    <property type="match status" value="1"/>
</dbReference>
<dbReference type="OrthoDB" id="10059408at2759"/>
<dbReference type="SUPFAM" id="SSF57756">
    <property type="entry name" value="Retrovirus zinc finger-like domains"/>
    <property type="match status" value="1"/>
</dbReference>
<dbReference type="InterPro" id="IPR036397">
    <property type="entry name" value="RNaseH_sf"/>
</dbReference>
<dbReference type="GO" id="GO:0006508">
    <property type="term" value="P:proteolysis"/>
    <property type="evidence" value="ECO:0007669"/>
    <property type="project" value="UniProtKB-KW"/>
</dbReference>
<organism evidence="21 22">
    <name type="scientific">Paramuricea clavata</name>
    <name type="common">Red gorgonian</name>
    <name type="synonym">Violescent sea-whip</name>
    <dbReference type="NCBI Taxonomy" id="317549"/>
    <lineage>
        <taxon>Eukaryota</taxon>
        <taxon>Metazoa</taxon>
        <taxon>Cnidaria</taxon>
        <taxon>Anthozoa</taxon>
        <taxon>Octocorallia</taxon>
        <taxon>Malacalcyonacea</taxon>
        <taxon>Plexauridae</taxon>
        <taxon>Paramuricea</taxon>
    </lineage>
</organism>
<evidence type="ECO:0000256" key="12">
    <source>
        <dbReference type="ARBA" id="ARBA00022908"/>
    </source>
</evidence>
<dbReference type="GO" id="GO:0003887">
    <property type="term" value="F:DNA-directed DNA polymerase activity"/>
    <property type="evidence" value="ECO:0007669"/>
    <property type="project" value="UniProtKB-KW"/>
</dbReference>
<accession>A0A6S7HTI9</accession>
<dbReference type="Pfam" id="PF14223">
    <property type="entry name" value="Retrotran_gag_2"/>
    <property type="match status" value="1"/>
</dbReference>
<dbReference type="InterPro" id="IPR054722">
    <property type="entry name" value="PolX-like_BBD"/>
</dbReference>
<evidence type="ECO:0000256" key="5">
    <source>
        <dbReference type="ARBA" id="ARBA00022723"/>
    </source>
</evidence>
<keyword evidence="11" id="KW-0460">Magnesium</keyword>
<evidence type="ECO:0000256" key="15">
    <source>
        <dbReference type="ARBA" id="ARBA00023113"/>
    </source>
</evidence>
<dbReference type="InterPro" id="IPR013103">
    <property type="entry name" value="RVT_2"/>
</dbReference>
<dbReference type="GO" id="GO:0003964">
    <property type="term" value="F:RNA-directed DNA polymerase activity"/>
    <property type="evidence" value="ECO:0007669"/>
    <property type="project" value="UniProtKB-KW"/>
</dbReference>
<dbReference type="SMART" id="SM00343">
    <property type="entry name" value="ZnF_C2HC"/>
    <property type="match status" value="2"/>
</dbReference>
<evidence type="ECO:0000259" key="19">
    <source>
        <dbReference type="PROSITE" id="PS50158"/>
    </source>
</evidence>
<keyword evidence="4" id="KW-0540">Nuclease</keyword>
<keyword evidence="14" id="KW-0239">DNA-directed DNA polymerase</keyword>
<keyword evidence="8" id="KW-0255">Endonuclease</keyword>
<dbReference type="Pfam" id="PF13976">
    <property type="entry name" value="gag_pre-integrs"/>
    <property type="match status" value="1"/>
</dbReference>
<dbReference type="GO" id="GO:0005524">
    <property type="term" value="F:ATP binding"/>
    <property type="evidence" value="ECO:0007669"/>
    <property type="project" value="UniProtKB-KW"/>
</dbReference>
<dbReference type="InterPro" id="IPR039537">
    <property type="entry name" value="Retrotran_Ty1/copia-like"/>
</dbReference>
<dbReference type="PROSITE" id="PS50158">
    <property type="entry name" value="ZF_CCHC"/>
    <property type="match status" value="1"/>
</dbReference>
<keyword evidence="18" id="KW-0862">Zinc</keyword>
<evidence type="ECO:0000256" key="8">
    <source>
        <dbReference type="ARBA" id="ARBA00022759"/>
    </source>
</evidence>
<evidence type="ECO:0000313" key="22">
    <source>
        <dbReference type="Proteomes" id="UP001152795"/>
    </source>
</evidence>
<dbReference type="PANTHER" id="PTHR42648:SF11">
    <property type="entry name" value="TRANSPOSON TY4-P GAG-POL POLYPROTEIN"/>
    <property type="match status" value="1"/>
</dbReference>
<dbReference type="SUPFAM" id="SSF56672">
    <property type="entry name" value="DNA/RNA polymerases"/>
    <property type="match status" value="1"/>
</dbReference>
<dbReference type="PROSITE" id="PS50994">
    <property type="entry name" value="INTEGRASE"/>
    <property type="match status" value="1"/>
</dbReference>
<dbReference type="Proteomes" id="UP001152795">
    <property type="component" value="Unassembled WGS sequence"/>
</dbReference>
<protein>
    <submittedName>
        <fullName evidence="21">Retrovirus-related Pol poly from transposon TNT 1-94</fullName>
    </submittedName>
</protein>
<keyword evidence="9" id="KW-0378">Hydrolase</keyword>
<keyword evidence="7" id="KW-0064">Aspartyl protease</keyword>
<evidence type="ECO:0000256" key="9">
    <source>
        <dbReference type="ARBA" id="ARBA00022801"/>
    </source>
</evidence>
<feature type="non-terminal residue" evidence="21">
    <location>
        <position position="1286"/>
    </location>
</feature>
<evidence type="ECO:0000256" key="3">
    <source>
        <dbReference type="ARBA" id="ARBA00022670"/>
    </source>
</evidence>
<dbReference type="GO" id="GO:0003676">
    <property type="term" value="F:nucleic acid binding"/>
    <property type="evidence" value="ECO:0007669"/>
    <property type="project" value="InterPro"/>
</dbReference>
<dbReference type="GO" id="GO:0015074">
    <property type="term" value="P:DNA integration"/>
    <property type="evidence" value="ECO:0007669"/>
    <property type="project" value="UniProtKB-KW"/>
</dbReference>
<evidence type="ECO:0000256" key="2">
    <source>
        <dbReference type="ARBA" id="ARBA00022612"/>
    </source>
</evidence>